<reference evidence="5" key="2">
    <citation type="journal article" date="2023" name="Int. J. Syst. Evol. Microbiol.">
        <title>Streptomyces marispadix sp. nov., isolated from marine beach sediment of the Northern Coast of Portugal.</title>
        <authorList>
            <person name="dos Santos J.D.N."/>
            <person name="Vitorino I.R."/>
            <person name="Kallscheuer N."/>
            <person name="Srivastava A."/>
            <person name="Krautwurst S."/>
            <person name="Marz M."/>
            <person name="Jogler C."/>
            <person name="Lobo Da Cunha A."/>
            <person name="Catita J."/>
            <person name="Goncalves H."/>
            <person name="Gonzalez I."/>
            <person name="Reyes F."/>
            <person name="Lage O.M."/>
        </authorList>
    </citation>
    <scope>NUCLEOTIDE SEQUENCE</scope>
    <source>
        <strain evidence="5">M600PL45_2</strain>
    </source>
</reference>
<sequence>MNDEVKARTAAPSGAVAADAPAAEASAGLAATGGAGRAGAAGRERAPRRSDSTRAAILRAARERFAADGYERATIRAIARDAAIDPSMVMRYYGNKEGLFAAASEIDLRLPDLTGVPAEETGTRLVRHFLHRWEGDETLNAMLRVGVTNPAGAERVHSVFRDQVAPAVAAVCPDPAQVPQRAALLASQILGMAVSRYVLKLPPSVALTHEEIVSWLGPTVQRYLTAEGP</sequence>
<dbReference type="SUPFAM" id="SSF48498">
    <property type="entry name" value="Tetracyclin repressor-like, C-terminal domain"/>
    <property type="match status" value="1"/>
</dbReference>
<feature type="region of interest" description="Disordered" evidence="3">
    <location>
        <begin position="1"/>
        <end position="20"/>
    </location>
</feature>
<protein>
    <submittedName>
        <fullName evidence="5">TetR family transcriptional regulator</fullName>
    </submittedName>
</protein>
<dbReference type="PROSITE" id="PS50977">
    <property type="entry name" value="HTH_TETR_2"/>
    <property type="match status" value="1"/>
</dbReference>
<evidence type="ECO:0000259" key="4">
    <source>
        <dbReference type="PROSITE" id="PS50977"/>
    </source>
</evidence>
<dbReference type="PRINTS" id="PR00455">
    <property type="entry name" value="HTHTETR"/>
</dbReference>
<dbReference type="Gene3D" id="1.10.357.10">
    <property type="entry name" value="Tetracycline Repressor, domain 2"/>
    <property type="match status" value="1"/>
</dbReference>
<keyword evidence="6" id="KW-1185">Reference proteome</keyword>
<dbReference type="Pfam" id="PF17920">
    <property type="entry name" value="TetR_C_16"/>
    <property type="match status" value="1"/>
</dbReference>
<feature type="compositionally biased region" description="Basic and acidic residues" evidence="3">
    <location>
        <begin position="42"/>
        <end position="52"/>
    </location>
</feature>
<feature type="compositionally biased region" description="Low complexity" evidence="3">
    <location>
        <begin position="10"/>
        <end position="20"/>
    </location>
</feature>
<evidence type="ECO:0000256" key="3">
    <source>
        <dbReference type="SAM" id="MobiDB-lite"/>
    </source>
</evidence>
<dbReference type="InterPro" id="IPR041678">
    <property type="entry name" value="TetR_C_16"/>
</dbReference>
<accession>A0ABS9T063</accession>
<comment type="caution">
    <text evidence="5">The sequence shown here is derived from an EMBL/GenBank/DDBJ whole genome shotgun (WGS) entry which is preliminary data.</text>
</comment>
<dbReference type="InterPro" id="IPR001647">
    <property type="entry name" value="HTH_TetR"/>
</dbReference>
<dbReference type="InterPro" id="IPR036271">
    <property type="entry name" value="Tet_transcr_reg_TetR-rel_C_sf"/>
</dbReference>
<dbReference type="PANTHER" id="PTHR30055:SF235">
    <property type="entry name" value="TRANSCRIPTIONAL REGULATORY PROTEIN"/>
    <property type="match status" value="1"/>
</dbReference>
<dbReference type="SUPFAM" id="SSF46689">
    <property type="entry name" value="Homeodomain-like"/>
    <property type="match status" value="1"/>
</dbReference>
<evidence type="ECO:0000256" key="1">
    <source>
        <dbReference type="ARBA" id="ARBA00023125"/>
    </source>
</evidence>
<feature type="region of interest" description="Disordered" evidence="3">
    <location>
        <begin position="32"/>
        <end position="52"/>
    </location>
</feature>
<proteinExistence type="predicted"/>
<keyword evidence="1 2" id="KW-0238">DNA-binding</keyword>
<name>A0ABS9T063_9ACTN</name>
<dbReference type="Gene3D" id="1.10.10.60">
    <property type="entry name" value="Homeodomain-like"/>
    <property type="match status" value="1"/>
</dbReference>
<dbReference type="EMBL" id="JAKWJU010000002">
    <property type="protein sequence ID" value="MCH6161904.1"/>
    <property type="molecule type" value="Genomic_DNA"/>
</dbReference>
<dbReference type="Proteomes" id="UP001166784">
    <property type="component" value="Unassembled WGS sequence"/>
</dbReference>
<reference evidence="5" key="1">
    <citation type="submission" date="2022-03" db="EMBL/GenBank/DDBJ databases">
        <authorList>
            <person name="Santos J.D.N."/>
            <person name="Kallscheuer N."/>
            <person name="Jogler C."/>
            <person name="Lage O.M."/>
        </authorList>
    </citation>
    <scope>NUCLEOTIDE SEQUENCE</scope>
    <source>
        <strain evidence="5">M600PL45_2</strain>
    </source>
</reference>
<feature type="DNA-binding region" description="H-T-H motif" evidence="2">
    <location>
        <begin position="74"/>
        <end position="93"/>
    </location>
</feature>
<dbReference type="Pfam" id="PF00440">
    <property type="entry name" value="TetR_N"/>
    <property type="match status" value="1"/>
</dbReference>
<dbReference type="InterPro" id="IPR009057">
    <property type="entry name" value="Homeodomain-like_sf"/>
</dbReference>
<gene>
    <name evidence="5" type="ORF">MMA15_16380</name>
</gene>
<evidence type="ECO:0000313" key="5">
    <source>
        <dbReference type="EMBL" id="MCH6161904.1"/>
    </source>
</evidence>
<evidence type="ECO:0000313" key="6">
    <source>
        <dbReference type="Proteomes" id="UP001166784"/>
    </source>
</evidence>
<dbReference type="RefSeq" id="WP_241060600.1">
    <property type="nucleotide sequence ID" value="NZ_JAKWJU010000002.1"/>
</dbReference>
<feature type="domain" description="HTH tetR-type" evidence="4">
    <location>
        <begin position="51"/>
        <end position="111"/>
    </location>
</feature>
<organism evidence="5 6">
    <name type="scientific">Streptomyces marispadix</name>
    <dbReference type="NCBI Taxonomy" id="2922868"/>
    <lineage>
        <taxon>Bacteria</taxon>
        <taxon>Bacillati</taxon>
        <taxon>Actinomycetota</taxon>
        <taxon>Actinomycetes</taxon>
        <taxon>Kitasatosporales</taxon>
        <taxon>Streptomycetaceae</taxon>
        <taxon>Streptomyces</taxon>
    </lineage>
</organism>
<dbReference type="InterPro" id="IPR050109">
    <property type="entry name" value="HTH-type_TetR-like_transc_reg"/>
</dbReference>
<evidence type="ECO:0000256" key="2">
    <source>
        <dbReference type="PROSITE-ProRule" id="PRU00335"/>
    </source>
</evidence>
<dbReference type="PANTHER" id="PTHR30055">
    <property type="entry name" value="HTH-TYPE TRANSCRIPTIONAL REGULATOR RUTR"/>
    <property type="match status" value="1"/>
</dbReference>